<dbReference type="Pfam" id="PF13812">
    <property type="entry name" value="PPR_3"/>
    <property type="match status" value="1"/>
</dbReference>
<dbReference type="Pfam" id="PF01535">
    <property type="entry name" value="PPR"/>
    <property type="match status" value="2"/>
</dbReference>
<feature type="non-terminal residue" evidence="4">
    <location>
        <position position="1"/>
    </location>
</feature>
<evidence type="ECO:0000256" key="1">
    <source>
        <dbReference type="ARBA" id="ARBA00007626"/>
    </source>
</evidence>
<keyword evidence="5" id="KW-1185">Reference proteome</keyword>
<dbReference type="NCBIfam" id="TIGR00756">
    <property type="entry name" value="PPR"/>
    <property type="match status" value="1"/>
</dbReference>
<dbReference type="AlphaFoldDB" id="S8EHA6"/>
<feature type="non-terminal residue" evidence="4">
    <location>
        <position position="467"/>
    </location>
</feature>
<dbReference type="PANTHER" id="PTHR45717:SF11">
    <property type="entry name" value="PENTACOTRIPEPTIDE-REPEAT REGION OF PRORP DOMAIN-CONTAINING PROTEIN"/>
    <property type="match status" value="1"/>
</dbReference>
<dbReference type="FunFam" id="1.25.40.10:FF:000799">
    <property type="entry name" value="Pentatricopeptide repeat-containing protein At1g07590, mitochondrial"/>
    <property type="match status" value="1"/>
</dbReference>
<dbReference type="GO" id="GO:0003729">
    <property type="term" value="F:mRNA binding"/>
    <property type="evidence" value="ECO:0007669"/>
    <property type="project" value="UniProtKB-ARBA"/>
</dbReference>
<protein>
    <recommendedName>
        <fullName evidence="6">Pentacotripeptide-repeat region of PRORP domain-containing protein</fullName>
    </recommendedName>
</protein>
<organism evidence="4 5">
    <name type="scientific">Genlisea aurea</name>
    <dbReference type="NCBI Taxonomy" id="192259"/>
    <lineage>
        <taxon>Eukaryota</taxon>
        <taxon>Viridiplantae</taxon>
        <taxon>Streptophyta</taxon>
        <taxon>Embryophyta</taxon>
        <taxon>Tracheophyta</taxon>
        <taxon>Spermatophyta</taxon>
        <taxon>Magnoliopsida</taxon>
        <taxon>eudicotyledons</taxon>
        <taxon>Gunneridae</taxon>
        <taxon>Pentapetalae</taxon>
        <taxon>asterids</taxon>
        <taxon>lamiids</taxon>
        <taxon>Lamiales</taxon>
        <taxon>Lentibulariaceae</taxon>
        <taxon>Genlisea</taxon>
    </lineage>
</organism>
<evidence type="ECO:0008006" key="6">
    <source>
        <dbReference type="Google" id="ProtNLM"/>
    </source>
</evidence>
<dbReference type="Gene3D" id="1.25.40.10">
    <property type="entry name" value="Tetratricopeptide repeat domain"/>
    <property type="match status" value="4"/>
</dbReference>
<dbReference type="PANTHER" id="PTHR45717">
    <property type="entry name" value="OS12G0527900 PROTEIN"/>
    <property type="match status" value="1"/>
</dbReference>
<name>S8EHA6_9LAMI</name>
<sequence>EEANCCLSRRIEQVPRGESVASAFRSWMGDGFPVQRGDIFHTVNRLRRLKSTRRALEVMEWVLRERPYKPSEQDYSNLLEFTIKLHGIERGEALFCGVPSEFRNGSLYNNLVMGCLDKSLIRLSLAYMKKMRELGHAISHLVFNRLIVLHSSPRRRGAIPKLLAQMRADGVTPHVSTYNILLKMEADDHNVEGLARVFRDMKAEPNEITYCIMATAHSVARLHAACSEYTESVERCMTGDNWSTLDILLTLYGSMRKTEEVERTWSRIRQLPHVRAKSFVLAVEAFGKVGNVDLAEEAWEEAAGLRSIDHFNAMIGAYCRNGMITRATSLYKEMEGNGCRPNAITFRQLALGCMKAGLAKEGLKTLSLGAKFPTAKKVAGSTPWLETTHSIAEALAEKGDVENVEKLFEEMSGRKYTRYPFVYNTLIKAYAKAKTYRPNLLRRMILGGSRPDPETYSLIKVIEQFRP</sequence>
<evidence type="ECO:0000313" key="4">
    <source>
        <dbReference type="EMBL" id="EPS72087.1"/>
    </source>
</evidence>
<dbReference type="OrthoDB" id="185373at2759"/>
<accession>S8EHA6</accession>
<reference evidence="4 5" key="1">
    <citation type="journal article" date="2013" name="BMC Genomics">
        <title>The miniature genome of a carnivorous plant Genlisea aurea contains a low number of genes and short non-coding sequences.</title>
        <authorList>
            <person name="Leushkin E.V."/>
            <person name="Sutormin R.A."/>
            <person name="Nabieva E.R."/>
            <person name="Penin A.A."/>
            <person name="Kondrashov A.S."/>
            <person name="Logacheva M.D."/>
        </authorList>
    </citation>
    <scope>NUCLEOTIDE SEQUENCE [LARGE SCALE GENOMIC DNA]</scope>
</reference>
<dbReference type="InterPro" id="IPR002885">
    <property type="entry name" value="PPR_rpt"/>
</dbReference>
<dbReference type="EMBL" id="AUSU01000976">
    <property type="protein sequence ID" value="EPS72087.1"/>
    <property type="molecule type" value="Genomic_DNA"/>
</dbReference>
<evidence type="ECO:0000256" key="3">
    <source>
        <dbReference type="PROSITE-ProRule" id="PRU00708"/>
    </source>
</evidence>
<evidence type="ECO:0000313" key="5">
    <source>
        <dbReference type="Proteomes" id="UP000015453"/>
    </source>
</evidence>
<dbReference type="PROSITE" id="PS51375">
    <property type="entry name" value="PPR"/>
    <property type="match status" value="1"/>
</dbReference>
<evidence type="ECO:0000256" key="2">
    <source>
        <dbReference type="ARBA" id="ARBA00022737"/>
    </source>
</evidence>
<keyword evidence="2" id="KW-0677">Repeat</keyword>
<proteinExistence type="inferred from homology"/>
<feature type="repeat" description="PPR" evidence="3">
    <location>
        <begin position="307"/>
        <end position="341"/>
    </location>
</feature>
<dbReference type="InterPro" id="IPR011990">
    <property type="entry name" value="TPR-like_helical_dom_sf"/>
</dbReference>
<dbReference type="Pfam" id="PF13041">
    <property type="entry name" value="PPR_2"/>
    <property type="match status" value="1"/>
</dbReference>
<dbReference type="Proteomes" id="UP000015453">
    <property type="component" value="Unassembled WGS sequence"/>
</dbReference>
<gene>
    <name evidence="4" type="ORF">M569_02669</name>
</gene>
<comment type="caution">
    <text evidence="4">The sequence shown here is derived from an EMBL/GenBank/DDBJ whole genome shotgun (WGS) entry which is preliminary data.</text>
</comment>
<comment type="similarity">
    <text evidence="1">Belongs to the PPR family. P subfamily.</text>
</comment>
<dbReference type="GO" id="GO:0005739">
    <property type="term" value="C:mitochondrion"/>
    <property type="evidence" value="ECO:0007669"/>
    <property type="project" value="TreeGrafter"/>
</dbReference>